<keyword evidence="5" id="KW-1185">Reference proteome</keyword>
<evidence type="ECO:0000256" key="2">
    <source>
        <dbReference type="SAM" id="MobiDB-lite"/>
    </source>
</evidence>
<dbReference type="SUPFAM" id="SSF49329">
    <property type="entry name" value="Cu,Zn superoxide dismutase-like"/>
    <property type="match status" value="1"/>
</dbReference>
<feature type="region of interest" description="Disordered" evidence="2">
    <location>
        <begin position="26"/>
        <end position="46"/>
    </location>
</feature>
<sequence length="205" mass="21036">MSVTRAILGLAAASLLLSGCGEEFEGDDEGVAHPTPSAGGSVEAGFGDLGHVNAEFQPYAPDADAVTYDEQAVPPGSTVTAAATMDGAETDFTLAVSGLQPNEPYGAHLHTDSCGEDPQAAGPHYQDDQAPADAANDPEYANEENEVWLDFTTDADGTADSEADVGWTPREGEANSIVIHADHTETTPGEAGMAGTRLACVDFAP</sequence>
<gene>
    <name evidence="4" type="ORF">EKD16_01435</name>
</gene>
<accession>A0A4P6Q0A2</accession>
<feature type="region of interest" description="Disordered" evidence="2">
    <location>
        <begin position="105"/>
        <end position="139"/>
    </location>
</feature>
<dbReference type="PROSITE" id="PS51257">
    <property type="entry name" value="PROKAR_LIPOPROTEIN"/>
    <property type="match status" value="1"/>
</dbReference>
<feature type="domain" description="Superoxide dismutase copper/zinc binding" evidence="3">
    <location>
        <begin position="79"/>
        <end position="200"/>
    </location>
</feature>
<dbReference type="InterPro" id="IPR001424">
    <property type="entry name" value="SOD_Cu_Zn_dom"/>
</dbReference>
<evidence type="ECO:0000259" key="3">
    <source>
        <dbReference type="Pfam" id="PF00080"/>
    </source>
</evidence>
<comment type="similarity">
    <text evidence="1">Belongs to the Cu-Zn superoxide dismutase family.</text>
</comment>
<reference evidence="4 5" key="1">
    <citation type="submission" date="2019-02" db="EMBL/GenBank/DDBJ databases">
        <authorList>
            <person name="Khodamoradi S."/>
            <person name="Hahnke R.L."/>
            <person name="Kaempfer P."/>
            <person name="Schumann P."/>
            <person name="Rohde M."/>
            <person name="Steinert M."/>
            <person name="Luzhetskyy A."/>
            <person name="Wink J."/>
            <person name="Ruckert C."/>
        </authorList>
    </citation>
    <scope>NUCLEOTIDE SEQUENCE [LARGE SCALE GENOMIC DNA]</scope>
    <source>
        <strain evidence="4 5">M2</strain>
    </source>
</reference>
<dbReference type="EMBL" id="CP036455">
    <property type="protein sequence ID" value="QBI52104.1"/>
    <property type="molecule type" value="Genomic_DNA"/>
</dbReference>
<organism evidence="4 5">
    <name type="scientific">Streptomonospora litoralis</name>
    <dbReference type="NCBI Taxonomy" id="2498135"/>
    <lineage>
        <taxon>Bacteria</taxon>
        <taxon>Bacillati</taxon>
        <taxon>Actinomycetota</taxon>
        <taxon>Actinomycetes</taxon>
        <taxon>Streptosporangiales</taxon>
        <taxon>Nocardiopsidaceae</taxon>
        <taxon>Streptomonospora</taxon>
    </lineage>
</organism>
<dbReference type="GO" id="GO:0006801">
    <property type="term" value="P:superoxide metabolic process"/>
    <property type="evidence" value="ECO:0007669"/>
    <property type="project" value="InterPro"/>
</dbReference>
<evidence type="ECO:0000256" key="1">
    <source>
        <dbReference type="ARBA" id="ARBA00010457"/>
    </source>
</evidence>
<dbReference type="RefSeq" id="WP_131096707.1">
    <property type="nucleotide sequence ID" value="NZ_CP036455.1"/>
</dbReference>
<dbReference type="AlphaFoldDB" id="A0A4P6Q0A2"/>
<dbReference type="OrthoDB" id="3297424at2"/>
<dbReference type="KEGG" id="strr:EKD16_01435"/>
<feature type="compositionally biased region" description="Low complexity" evidence="2">
    <location>
        <begin position="128"/>
        <end position="138"/>
    </location>
</feature>
<name>A0A4P6Q0A2_9ACTN</name>
<dbReference type="GO" id="GO:0046872">
    <property type="term" value="F:metal ion binding"/>
    <property type="evidence" value="ECO:0007669"/>
    <property type="project" value="InterPro"/>
</dbReference>
<proteinExistence type="inferred from homology"/>
<protein>
    <submittedName>
        <fullName evidence="4">Copper/zinc superoxide dismutase (SODC)</fullName>
    </submittedName>
</protein>
<dbReference type="InterPro" id="IPR036423">
    <property type="entry name" value="SOD-like_Cu/Zn_dom_sf"/>
</dbReference>
<dbReference type="Pfam" id="PF00080">
    <property type="entry name" value="Sod_Cu"/>
    <property type="match status" value="1"/>
</dbReference>
<dbReference type="Proteomes" id="UP000292235">
    <property type="component" value="Chromosome"/>
</dbReference>
<dbReference type="Gene3D" id="2.60.40.200">
    <property type="entry name" value="Superoxide dismutase, copper/zinc binding domain"/>
    <property type="match status" value="1"/>
</dbReference>
<evidence type="ECO:0000313" key="4">
    <source>
        <dbReference type="EMBL" id="QBI52104.1"/>
    </source>
</evidence>
<evidence type="ECO:0000313" key="5">
    <source>
        <dbReference type="Proteomes" id="UP000292235"/>
    </source>
</evidence>